<dbReference type="AlphaFoldDB" id="A0A553UJB7"/>
<feature type="transmembrane region" description="Helical" evidence="1">
    <location>
        <begin position="276"/>
        <end position="300"/>
    </location>
</feature>
<dbReference type="RefSeq" id="WP_143721943.1">
    <property type="nucleotide sequence ID" value="NZ_VKDB01000031.1"/>
</dbReference>
<feature type="transmembrane region" description="Helical" evidence="1">
    <location>
        <begin position="375"/>
        <end position="392"/>
    </location>
</feature>
<feature type="transmembrane region" description="Helical" evidence="1">
    <location>
        <begin position="312"/>
        <end position="336"/>
    </location>
</feature>
<feature type="transmembrane region" description="Helical" evidence="1">
    <location>
        <begin position="398"/>
        <end position="417"/>
    </location>
</feature>
<gene>
    <name evidence="2" type="ORF">FNU79_16750</name>
</gene>
<feature type="transmembrane region" description="Helical" evidence="1">
    <location>
        <begin position="76"/>
        <end position="99"/>
    </location>
</feature>
<feature type="transmembrane region" description="Helical" evidence="1">
    <location>
        <begin position="137"/>
        <end position="154"/>
    </location>
</feature>
<accession>A0A553UJB7</accession>
<keyword evidence="3" id="KW-1185">Reference proteome</keyword>
<dbReference type="EMBL" id="VKDB01000031">
    <property type="protein sequence ID" value="TSA80299.1"/>
    <property type="molecule type" value="Genomic_DNA"/>
</dbReference>
<dbReference type="Proteomes" id="UP000316092">
    <property type="component" value="Unassembled WGS sequence"/>
</dbReference>
<feature type="transmembrane region" description="Helical" evidence="1">
    <location>
        <begin position="342"/>
        <end position="363"/>
    </location>
</feature>
<keyword evidence="1" id="KW-0472">Membrane</keyword>
<feature type="transmembrane region" description="Helical" evidence="1">
    <location>
        <begin position="250"/>
        <end position="270"/>
    </location>
</feature>
<keyword evidence="1" id="KW-0812">Transmembrane</keyword>
<feature type="transmembrane region" description="Helical" evidence="1">
    <location>
        <begin position="37"/>
        <end position="55"/>
    </location>
</feature>
<feature type="transmembrane region" description="Helical" evidence="1">
    <location>
        <begin position="105"/>
        <end position="125"/>
    </location>
</feature>
<name>A0A553UJB7_9DEIO</name>
<evidence type="ECO:0000313" key="3">
    <source>
        <dbReference type="Proteomes" id="UP000316092"/>
    </source>
</evidence>
<dbReference type="OrthoDB" id="61931at2"/>
<organism evidence="2 3">
    <name type="scientific">Deinococcus detaillensis</name>
    <dbReference type="NCBI Taxonomy" id="2592048"/>
    <lineage>
        <taxon>Bacteria</taxon>
        <taxon>Thermotogati</taxon>
        <taxon>Deinococcota</taxon>
        <taxon>Deinococci</taxon>
        <taxon>Deinococcales</taxon>
        <taxon>Deinococcaceae</taxon>
        <taxon>Deinococcus</taxon>
    </lineage>
</organism>
<sequence>MRRSGTVVLALYGGTFAVLLLISIRQAAPPPHVPEILIAGLSVLALLSGTLTRWPPFGLDRRDAALMLTPLPTRQALLWPLLRAALPGMGAGLLVGALFGIFSQGWLGLLLFPAVMLTRFALGWLSYTARQNLRSPAPVWALALLPALSVVAPGQFGWEALGLSVAVVLTVSIALGWPLLSEPPARLAQHAQSLWLWRLRKKYKLPKMPLRMEQARPARRNLRPAPATWGAAGALMWRTTLNLRSAPGGLLWGVVALTAVMLGLVVALPYHLPVAVLILALLVGAEPFTRLLGVTASATWPISQSAAWLGRVLPGSAVGGAVVALLVLIGALVLRLPLLQSGAVVLSALVLPLATLGVTALLVRWLGGHTNEVRLGSAATVALLTAGLWVLLPPASLALLPLTLLTLAALSWGLSSLELG</sequence>
<protein>
    <submittedName>
        <fullName evidence="2">Uncharacterized protein</fullName>
    </submittedName>
</protein>
<reference evidence="2 3" key="1">
    <citation type="submission" date="2019-07" db="EMBL/GenBank/DDBJ databases">
        <title>Deinococcus detaillus sp. nov., isolated from humus soil in Antarctica.</title>
        <authorList>
            <person name="Zhang K."/>
        </authorList>
    </citation>
    <scope>NUCLEOTIDE SEQUENCE [LARGE SCALE GENOMIC DNA]</scope>
    <source>
        <strain evidence="2 3">H1</strain>
    </source>
</reference>
<evidence type="ECO:0000256" key="1">
    <source>
        <dbReference type="SAM" id="Phobius"/>
    </source>
</evidence>
<feature type="transmembrane region" description="Helical" evidence="1">
    <location>
        <begin position="160"/>
        <end position="180"/>
    </location>
</feature>
<proteinExistence type="predicted"/>
<evidence type="ECO:0000313" key="2">
    <source>
        <dbReference type="EMBL" id="TSA80299.1"/>
    </source>
</evidence>
<comment type="caution">
    <text evidence="2">The sequence shown here is derived from an EMBL/GenBank/DDBJ whole genome shotgun (WGS) entry which is preliminary data.</text>
</comment>
<keyword evidence="1" id="KW-1133">Transmembrane helix</keyword>